<evidence type="ECO:0000259" key="1">
    <source>
        <dbReference type="PROSITE" id="PS51352"/>
    </source>
</evidence>
<dbReference type="SUPFAM" id="SSF52833">
    <property type="entry name" value="Thioredoxin-like"/>
    <property type="match status" value="1"/>
</dbReference>
<feature type="domain" description="Thioredoxin" evidence="1">
    <location>
        <begin position="8"/>
        <end position="149"/>
    </location>
</feature>
<dbReference type="RefSeq" id="WP_129231757.1">
    <property type="nucleotide sequence ID" value="NZ_SDPO01000003.1"/>
</dbReference>
<dbReference type="OrthoDB" id="9809746at2"/>
<name>A0A4Q2JKS1_9MICO</name>
<dbReference type="Pfam" id="PF00578">
    <property type="entry name" value="AhpC-TSA"/>
    <property type="match status" value="1"/>
</dbReference>
<dbReference type="PROSITE" id="PS51352">
    <property type="entry name" value="THIOREDOXIN_2"/>
    <property type="match status" value="1"/>
</dbReference>
<proteinExistence type="predicted"/>
<dbReference type="AlphaFoldDB" id="A0A4Q2JKS1"/>
<dbReference type="Proteomes" id="UP000292935">
    <property type="component" value="Unassembled WGS sequence"/>
</dbReference>
<dbReference type="InterPro" id="IPR036249">
    <property type="entry name" value="Thioredoxin-like_sf"/>
</dbReference>
<dbReference type="InterPro" id="IPR000866">
    <property type="entry name" value="AhpC/TSA"/>
</dbReference>
<dbReference type="Gene3D" id="3.40.30.10">
    <property type="entry name" value="Glutaredoxin"/>
    <property type="match status" value="1"/>
</dbReference>
<evidence type="ECO:0000313" key="2">
    <source>
        <dbReference type="EMBL" id="RXZ47296.1"/>
    </source>
</evidence>
<protein>
    <submittedName>
        <fullName evidence="2">Redoxin domain-containing protein</fullName>
    </submittedName>
</protein>
<comment type="caution">
    <text evidence="2">The sequence shown here is derived from an EMBL/GenBank/DDBJ whole genome shotgun (WGS) entry which is preliminary data.</text>
</comment>
<keyword evidence="3" id="KW-1185">Reference proteome</keyword>
<dbReference type="GO" id="GO:0016209">
    <property type="term" value="F:antioxidant activity"/>
    <property type="evidence" value="ECO:0007669"/>
    <property type="project" value="InterPro"/>
</dbReference>
<dbReference type="EMBL" id="SDPO01000003">
    <property type="protein sequence ID" value="RXZ47296.1"/>
    <property type="molecule type" value="Genomic_DNA"/>
</dbReference>
<sequence>MSGTITLPALGDTLPNIPLVDAAGGTSRVMDGIGDHGGVVFFMRTSTCPVCRAHVRELQRMSDAGLLRGASAIVITPGGAVEAAAVARRTTLRVFASGERHRDVGLGRFLALQHSGTFVVDASGRVLAQRASALPTSSFSRREILSALG</sequence>
<dbReference type="InterPro" id="IPR013766">
    <property type="entry name" value="Thioredoxin_domain"/>
</dbReference>
<accession>A0A4Q2JKS1</accession>
<organism evidence="2 3">
    <name type="scientific">Agromyces fucosus</name>
    <dbReference type="NCBI Taxonomy" id="41985"/>
    <lineage>
        <taxon>Bacteria</taxon>
        <taxon>Bacillati</taxon>
        <taxon>Actinomycetota</taxon>
        <taxon>Actinomycetes</taxon>
        <taxon>Micrococcales</taxon>
        <taxon>Microbacteriaceae</taxon>
        <taxon>Agromyces</taxon>
    </lineage>
</organism>
<gene>
    <name evidence="2" type="ORF">ESP57_11990</name>
</gene>
<evidence type="ECO:0000313" key="3">
    <source>
        <dbReference type="Proteomes" id="UP000292935"/>
    </source>
</evidence>
<reference evidence="2 3" key="1">
    <citation type="submission" date="2019-01" db="EMBL/GenBank/DDBJ databases">
        <authorList>
            <person name="Li J."/>
        </authorList>
    </citation>
    <scope>NUCLEOTIDE SEQUENCE [LARGE SCALE GENOMIC DNA]</scope>
    <source>
        <strain evidence="2 3">CCUG 35506</strain>
    </source>
</reference>
<dbReference type="GO" id="GO:0016491">
    <property type="term" value="F:oxidoreductase activity"/>
    <property type="evidence" value="ECO:0007669"/>
    <property type="project" value="InterPro"/>
</dbReference>